<dbReference type="Proteomes" id="UP001500124">
    <property type="component" value="Unassembled WGS sequence"/>
</dbReference>
<evidence type="ECO:0000313" key="4">
    <source>
        <dbReference type="Proteomes" id="UP001500124"/>
    </source>
</evidence>
<gene>
    <name evidence="3" type="ORF">GCM10023336_48520</name>
</gene>
<sequence length="245" mass="27298">MDTIPYAFVVTVINPVPVSASPPGHLPPDAEMNSVIRLSTSRLPEDVPLARVYASRTTHRLDNQNPVPFWIHLGPDSGSWCSVRPVAPDAYDVHAADGACLARITRRAARLLPWPRRARWSAQLTSPSQSVTGNVGTWYAWLTYVVTAPVWILFALCGMAYSFFDGTADDYTFRSPSRTRWRTRGAGTVLDRRGISKTYRFAGRGLDVRVAYALAVLQTWQRGRQPARDRQVSSPAGRPAHRDRP</sequence>
<protein>
    <submittedName>
        <fullName evidence="3">Uncharacterized protein</fullName>
    </submittedName>
</protein>
<proteinExistence type="predicted"/>
<keyword evidence="2" id="KW-0812">Transmembrane</keyword>
<dbReference type="EMBL" id="BAABKC010000073">
    <property type="protein sequence ID" value="GAA5066644.1"/>
    <property type="molecule type" value="Genomic_DNA"/>
</dbReference>
<keyword evidence="2" id="KW-0472">Membrane</keyword>
<comment type="caution">
    <text evidence="3">The sequence shown here is derived from an EMBL/GenBank/DDBJ whole genome shotgun (WGS) entry which is preliminary data.</text>
</comment>
<feature type="region of interest" description="Disordered" evidence="1">
    <location>
        <begin position="225"/>
        <end position="245"/>
    </location>
</feature>
<dbReference type="RefSeq" id="WP_345670239.1">
    <property type="nucleotide sequence ID" value="NZ_BAABKC010000073.1"/>
</dbReference>
<evidence type="ECO:0000256" key="1">
    <source>
        <dbReference type="SAM" id="MobiDB-lite"/>
    </source>
</evidence>
<keyword evidence="4" id="KW-1185">Reference proteome</keyword>
<evidence type="ECO:0000256" key="2">
    <source>
        <dbReference type="SAM" id="Phobius"/>
    </source>
</evidence>
<evidence type="ECO:0000313" key="3">
    <source>
        <dbReference type="EMBL" id="GAA5066644.1"/>
    </source>
</evidence>
<organism evidence="3 4">
    <name type="scientific">Streptomyces similanensis</name>
    <dbReference type="NCBI Taxonomy" id="1274988"/>
    <lineage>
        <taxon>Bacteria</taxon>
        <taxon>Bacillati</taxon>
        <taxon>Actinomycetota</taxon>
        <taxon>Actinomycetes</taxon>
        <taxon>Kitasatosporales</taxon>
        <taxon>Streptomycetaceae</taxon>
        <taxon>Streptomyces</taxon>
    </lineage>
</organism>
<accession>A0ABP9KXP5</accession>
<reference evidence="4" key="1">
    <citation type="journal article" date="2019" name="Int. J. Syst. Evol. Microbiol.">
        <title>The Global Catalogue of Microorganisms (GCM) 10K type strain sequencing project: providing services to taxonomists for standard genome sequencing and annotation.</title>
        <authorList>
            <consortium name="The Broad Institute Genomics Platform"/>
            <consortium name="The Broad Institute Genome Sequencing Center for Infectious Disease"/>
            <person name="Wu L."/>
            <person name="Ma J."/>
        </authorList>
    </citation>
    <scope>NUCLEOTIDE SEQUENCE [LARGE SCALE GENOMIC DNA]</scope>
    <source>
        <strain evidence="4">JCM 18410</strain>
    </source>
</reference>
<feature type="transmembrane region" description="Helical" evidence="2">
    <location>
        <begin position="138"/>
        <end position="164"/>
    </location>
</feature>
<keyword evidence="2" id="KW-1133">Transmembrane helix</keyword>
<name>A0ABP9KXP5_9ACTN</name>